<sequence length="429" mass="49121">MTEYKKLVALTDLFTADVASLCDAVALINSSDKAERQIVDTVAASGTDVDPEQLFLVSSRISQSITDGCPRIRKMVLKAREVDPNRQIYNETMCGKIEELFKSFCSGLQQLAPAFSPEVAELQSSPPENEEVNANPFAVLLDNHFNVDTVLEQSPALQKAEDLHNQYILKRAKEEAWQSRVAQKLADVVTFERQSRFFIAAEEKLERVAFVEEKRGDRLRIICLLEERETAKWNDELQRRDTEQKLLHERTKSINDVAIIPSLLIRALPDTVVRRNLVGHIQKLIKALLRTPEDLNIRRLRNNNEHLMCDYGNPCLSVINSTDERQCSCASVVNAAEMLWCRMGYSIRYTNVPNRCVESMRLEKRAEELILPCGLPLSVHTYSPLGFEDYSERFFELMEPNAMETPDDWMAWYNMMQGMDHVLNEILSC</sequence>
<gene>
    <name evidence="1" type="ORF">ABL78_1386</name>
</gene>
<evidence type="ECO:0000313" key="2">
    <source>
        <dbReference type="Proteomes" id="UP000038009"/>
    </source>
</evidence>
<organism evidence="1 2">
    <name type="scientific">Leptomonas seymouri</name>
    <dbReference type="NCBI Taxonomy" id="5684"/>
    <lineage>
        <taxon>Eukaryota</taxon>
        <taxon>Discoba</taxon>
        <taxon>Euglenozoa</taxon>
        <taxon>Kinetoplastea</taxon>
        <taxon>Metakinetoplastina</taxon>
        <taxon>Trypanosomatida</taxon>
        <taxon>Trypanosomatidae</taxon>
        <taxon>Leishmaniinae</taxon>
        <taxon>Leptomonas</taxon>
    </lineage>
</organism>
<proteinExistence type="predicted"/>
<dbReference type="OMA" id="IYNEAMC"/>
<dbReference type="VEuPathDB" id="TriTrypDB:Lsey_0022_0310"/>
<keyword evidence="2" id="KW-1185">Reference proteome</keyword>
<dbReference type="EMBL" id="LJSK01000022">
    <property type="protein sequence ID" value="KPI89510.1"/>
    <property type="molecule type" value="Genomic_DNA"/>
</dbReference>
<dbReference type="AlphaFoldDB" id="A0A0N1I0R4"/>
<comment type="caution">
    <text evidence="1">The sequence shown here is derived from an EMBL/GenBank/DDBJ whole genome shotgun (WGS) entry which is preliminary data.</text>
</comment>
<evidence type="ECO:0000313" key="1">
    <source>
        <dbReference type="EMBL" id="KPI89510.1"/>
    </source>
</evidence>
<protein>
    <submittedName>
        <fullName evidence="1">Uncharacterized protein</fullName>
    </submittedName>
</protein>
<dbReference type="OrthoDB" id="271206at2759"/>
<accession>A0A0N1I0R4</accession>
<reference evidence="1 2" key="1">
    <citation type="journal article" date="2015" name="PLoS Pathog.">
        <title>Leptomonas seymouri: Adaptations to the Dixenous Life Cycle Analyzed by Genome Sequencing, Transcriptome Profiling and Co-infection with Leishmania donovani.</title>
        <authorList>
            <person name="Kraeva N."/>
            <person name="Butenko A."/>
            <person name="Hlavacova J."/>
            <person name="Kostygov A."/>
            <person name="Myskova J."/>
            <person name="Grybchuk D."/>
            <person name="Lestinova T."/>
            <person name="Votypka J."/>
            <person name="Volf P."/>
            <person name="Opperdoes F."/>
            <person name="Flegontov P."/>
            <person name="Lukes J."/>
            <person name="Yurchenko V."/>
        </authorList>
    </citation>
    <scope>NUCLEOTIDE SEQUENCE [LARGE SCALE GENOMIC DNA]</scope>
    <source>
        <strain evidence="1 2">ATCC 30220</strain>
    </source>
</reference>
<dbReference type="Proteomes" id="UP000038009">
    <property type="component" value="Unassembled WGS sequence"/>
</dbReference>
<name>A0A0N1I0R4_LEPSE</name>